<dbReference type="PANTHER" id="PTHR23022">
    <property type="entry name" value="TRANSPOSABLE ELEMENT-RELATED"/>
    <property type="match status" value="1"/>
</dbReference>
<name>A0AAE0R2I9_9TELE</name>
<dbReference type="GO" id="GO:0003676">
    <property type="term" value="F:nucleic acid binding"/>
    <property type="evidence" value="ECO:0007669"/>
    <property type="project" value="InterPro"/>
</dbReference>
<dbReference type="EMBL" id="JAUCMX010000007">
    <property type="protein sequence ID" value="KAK3539559.1"/>
    <property type="molecule type" value="Genomic_DNA"/>
</dbReference>
<dbReference type="InterPro" id="IPR000953">
    <property type="entry name" value="Chromo/chromo_shadow_dom"/>
</dbReference>
<dbReference type="SUPFAM" id="SSF54160">
    <property type="entry name" value="Chromo domain-like"/>
    <property type="match status" value="1"/>
</dbReference>
<sequence length="497" mass="57981">MRLPCRKLSPRFIGPFPITQQINPVTYHLQLPAEYKIHPVFHVSLLKPHHPSVLPSTEPGEAEEPPLLLIVDDGAAYLVQDILDSRGRGGHLECLADWEGYGPEERSWVPRNDILDPSLLDDFHARHPNQPAPRGRGRPPRQPHVSPVVKEIILISVRQRLPAKNVYYYRCPDHRRNYVMSFAFCFDREDDVYQFAYCYPYTYSRLQHYLSSLEQRNLDYLKREQLGLSVCLYSFLSKEPKQVAGADRVQRGEMKPHSRGQGYSHQFEDKAPGLVGQCLFILLFRKLYVCHLYVLLLHGRARLKFAREHLDDPEEDWENVIWSDETKIERFGKNSTCRVWRRKTAELHPKNTIPTVKHGGGNIMLWGCFSGRGPGRLIRVKERMNGAMYREILCKNLLPSARALKMKRGWVFQHDNDPKHTAQATKEWLHKKHFKVLEWPSQSTYLNTIENLWRELKIRVAQRQPQNITALEEICMEEWAKLPATFVPWPFVSGVEK</sequence>
<organism evidence="4 5">
    <name type="scientific">Hemibagrus guttatus</name>
    <dbReference type="NCBI Taxonomy" id="175788"/>
    <lineage>
        <taxon>Eukaryota</taxon>
        <taxon>Metazoa</taxon>
        <taxon>Chordata</taxon>
        <taxon>Craniata</taxon>
        <taxon>Vertebrata</taxon>
        <taxon>Euteleostomi</taxon>
        <taxon>Actinopterygii</taxon>
        <taxon>Neopterygii</taxon>
        <taxon>Teleostei</taxon>
        <taxon>Ostariophysi</taxon>
        <taxon>Siluriformes</taxon>
        <taxon>Bagridae</taxon>
        <taxon>Hemibagrus</taxon>
    </lineage>
</organism>
<evidence type="ECO:0000259" key="3">
    <source>
        <dbReference type="PROSITE" id="PS50013"/>
    </source>
</evidence>
<dbReference type="PROSITE" id="PS50013">
    <property type="entry name" value="CHROMO_2"/>
    <property type="match status" value="1"/>
</dbReference>
<dbReference type="InterPro" id="IPR016197">
    <property type="entry name" value="Chromo-like_dom_sf"/>
</dbReference>
<evidence type="ECO:0000256" key="2">
    <source>
        <dbReference type="SAM" id="MobiDB-lite"/>
    </source>
</evidence>
<dbReference type="InterPro" id="IPR036397">
    <property type="entry name" value="RNaseH_sf"/>
</dbReference>
<evidence type="ECO:0000313" key="4">
    <source>
        <dbReference type="EMBL" id="KAK3539559.1"/>
    </source>
</evidence>
<dbReference type="GO" id="GO:0005634">
    <property type="term" value="C:nucleus"/>
    <property type="evidence" value="ECO:0007669"/>
    <property type="project" value="UniProtKB-SubCell"/>
</dbReference>
<dbReference type="SMART" id="SM00298">
    <property type="entry name" value="CHROMO"/>
    <property type="match status" value="1"/>
</dbReference>
<dbReference type="InterPro" id="IPR052338">
    <property type="entry name" value="Transposase_5"/>
</dbReference>
<gene>
    <name evidence="4" type="ORF">QTP70_010232</name>
</gene>
<accession>A0AAE0R2I9</accession>
<dbReference type="Proteomes" id="UP001274896">
    <property type="component" value="Unassembled WGS sequence"/>
</dbReference>
<dbReference type="InterPro" id="IPR056924">
    <property type="entry name" value="SH3_Tf2-1"/>
</dbReference>
<dbReference type="PANTHER" id="PTHR23022:SF135">
    <property type="entry name" value="SI:DKEY-77F5.3"/>
    <property type="match status" value="1"/>
</dbReference>
<dbReference type="InterPro" id="IPR038717">
    <property type="entry name" value="Tc1-like_DDE_dom"/>
</dbReference>
<dbReference type="Gene3D" id="2.40.50.40">
    <property type="match status" value="1"/>
</dbReference>
<evidence type="ECO:0000256" key="1">
    <source>
        <dbReference type="ARBA" id="ARBA00004123"/>
    </source>
</evidence>
<dbReference type="Pfam" id="PF24626">
    <property type="entry name" value="SH3_Tf2-1"/>
    <property type="match status" value="1"/>
</dbReference>
<keyword evidence="5" id="KW-1185">Reference proteome</keyword>
<proteinExistence type="predicted"/>
<feature type="domain" description="Chromo" evidence="3">
    <location>
        <begin position="77"/>
        <end position="135"/>
    </location>
</feature>
<dbReference type="SUPFAM" id="SSF53187">
    <property type="entry name" value="Zn-dependent exopeptidases"/>
    <property type="match status" value="1"/>
</dbReference>
<comment type="caution">
    <text evidence="4">The sequence shown here is derived from an EMBL/GenBank/DDBJ whole genome shotgun (WGS) entry which is preliminary data.</text>
</comment>
<protein>
    <recommendedName>
        <fullName evidence="3">Chromo domain-containing protein</fullName>
    </recommendedName>
</protein>
<feature type="region of interest" description="Disordered" evidence="2">
    <location>
        <begin position="125"/>
        <end position="144"/>
    </location>
</feature>
<reference evidence="4" key="1">
    <citation type="submission" date="2023-06" db="EMBL/GenBank/DDBJ databases">
        <title>Male Hemibagrus guttatus genome.</title>
        <authorList>
            <person name="Bian C."/>
        </authorList>
    </citation>
    <scope>NUCLEOTIDE SEQUENCE</scope>
    <source>
        <strain evidence="4">Male_cb2023</strain>
        <tissue evidence="4">Muscle</tissue>
    </source>
</reference>
<dbReference type="Gene3D" id="3.30.420.10">
    <property type="entry name" value="Ribonuclease H-like superfamily/Ribonuclease H"/>
    <property type="match status" value="1"/>
</dbReference>
<dbReference type="Pfam" id="PF13358">
    <property type="entry name" value="DDE_3"/>
    <property type="match status" value="1"/>
</dbReference>
<dbReference type="AlphaFoldDB" id="A0AAE0R2I9"/>
<evidence type="ECO:0000313" key="5">
    <source>
        <dbReference type="Proteomes" id="UP001274896"/>
    </source>
</evidence>
<comment type="subcellular location">
    <subcellularLocation>
        <location evidence="1">Nucleus</location>
    </subcellularLocation>
</comment>